<dbReference type="GO" id="GO:0008757">
    <property type="term" value="F:S-adenosylmethionine-dependent methyltransferase activity"/>
    <property type="evidence" value="ECO:0007669"/>
    <property type="project" value="UniProtKB-ARBA"/>
</dbReference>
<dbReference type="Pfam" id="PF08100">
    <property type="entry name" value="Dimerisation"/>
    <property type="match status" value="1"/>
</dbReference>
<dbReference type="SUPFAM" id="SSF53335">
    <property type="entry name" value="S-adenosyl-L-methionine-dependent methyltransferases"/>
    <property type="match status" value="1"/>
</dbReference>
<keyword evidence="1" id="KW-0489">Methyltransferase</keyword>
<protein>
    <submittedName>
        <fullName evidence="8">Uncharacterized protein</fullName>
    </submittedName>
</protein>
<evidence type="ECO:0000256" key="5">
    <source>
        <dbReference type="PIRSR" id="PIRSR005739-1"/>
    </source>
</evidence>
<dbReference type="EMBL" id="GHES01032421">
    <property type="protein sequence ID" value="MPA62980.1"/>
    <property type="molecule type" value="Transcribed_RNA"/>
</dbReference>
<dbReference type="InterPro" id="IPR036390">
    <property type="entry name" value="WH_DNA-bd_sf"/>
</dbReference>
<dbReference type="GO" id="GO:0008171">
    <property type="term" value="F:O-methyltransferase activity"/>
    <property type="evidence" value="ECO:0007669"/>
    <property type="project" value="InterPro"/>
</dbReference>
<keyword evidence="2" id="KW-0808">Transferase</keyword>
<dbReference type="PANTHER" id="PTHR11746">
    <property type="entry name" value="O-METHYLTRANSFERASE"/>
    <property type="match status" value="1"/>
</dbReference>
<dbReference type="GO" id="GO:0032259">
    <property type="term" value="P:methylation"/>
    <property type="evidence" value="ECO:0007669"/>
    <property type="project" value="UniProtKB-KW"/>
</dbReference>
<evidence type="ECO:0000256" key="4">
    <source>
        <dbReference type="ARBA" id="ARBA00034481"/>
    </source>
</evidence>
<evidence type="ECO:0000259" key="6">
    <source>
        <dbReference type="Pfam" id="PF00891"/>
    </source>
</evidence>
<evidence type="ECO:0000256" key="1">
    <source>
        <dbReference type="ARBA" id="ARBA00022603"/>
    </source>
</evidence>
<organism evidence="8">
    <name type="scientific">Davidia involucrata</name>
    <name type="common">Dove tree</name>
    <dbReference type="NCBI Taxonomy" id="16924"/>
    <lineage>
        <taxon>Eukaryota</taxon>
        <taxon>Viridiplantae</taxon>
        <taxon>Streptophyta</taxon>
        <taxon>Embryophyta</taxon>
        <taxon>Tracheophyta</taxon>
        <taxon>Spermatophyta</taxon>
        <taxon>Magnoliopsida</taxon>
        <taxon>eudicotyledons</taxon>
        <taxon>Gunneridae</taxon>
        <taxon>Pentapetalae</taxon>
        <taxon>asterids</taxon>
        <taxon>Cornales</taxon>
        <taxon>Nyssaceae</taxon>
        <taxon>Davidia</taxon>
    </lineage>
</organism>
<dbReference type="PROSITE" id="PS51683">
    <property type="entry name" value="SAM_OMT_II"/>
    <property type="match status" value="1"/>
</dbReference>
<evidence type="ECO:0000259" key="7">
    <source>
        <dbReference type="Pfam" id="PF08100"/>
    </source>
</evidence>
<dbReference type="GO" id="GO:0046983">
    <property type="term" value="F:protein dimerization activity"/>
    <property type="evidence" value="ECO:0007669"/>
    <property type="project" value="InterPro"/>
</dbReference>
<dbReference type="FunFam" id="1.10.10.10:FF:000357">
    <property type="entry name" value="Caffeic acid 3-O-methyltransferase"/>
    <property type="match status" value="1"/>
</dbReference>
<reference evidence="8" key="1">
    <citation type="submission" date="2019-08" db="EMBL/GenBank/DDBJ databases">
        <title>Reference gene set and small RNA set construction with multiple tissues from Davidia involucrata Baill.</title>
        <authorList>
            <person name="Yang H."/>
            <person name="Zhou C."/>
            <person name="Li G."/>
            <person name="Wang J."/>
            <person name="Gao P."/>
            <person name="Wang M."/>
            <person name="Wang R."/>
            <person name="Zhao Y."/>
        </authorList>
    </citation>
    <scope>NUCLEOTIDE SEQUENCE</scope>
    <source>
        <tissue evidence="8">Mixed with DoveR01_LX</tissue>
    </source>
</reference>
<dbReference type="Gene3D" id="3.40.50.150">
    <property type="entry name" value="Vaccinia Virus protein VP39"/>
    <property type="match status" value="1"/>
</dbReference>
<dbReference type="InterPro" id="IPR012967">
    <property type="entry name" value="COMT_dimerisation"/>
</dbReference>
<dbReference type="PIRSF" id="PIRSF005739">
    <property type="entry name" value="O-mtase"/>
    <property type="match status" value="1"/>
</dbReference>
<gene>
    <name evidence="8" type="ORF">Din_032421</name>
</gene>
<feature type="domain" description="O-methyltransferase dimerisation" evidence="7">
    <location>
        <begin position="21"/>
        <end position="106"/>
    </location>
</feature>
<feature type="domain" description="O-methyltransferase C-terminal" evidence="6">
    <location>
        <begin position="131"/>
        <end position="335"/>
    </location>
</feature>
<name>A0A5B7B205_DAVIN</name>
<keyword evidence="3" id="KW-0949">S-adenosyl-L-methionine</keyword>
<evidence type="ECO:0000256" key="2">
    <source>
        <dbReference type="ARBA" id="ARBA00022679"/>
    </source>
</evidence>
<dbReference type="InterPro" id="IPR016461">
    <property type="entry name" value="COMT-like"/>
</dbReference>
<dbReference type="AlphaFoldDB" id="A0A5B7B205"/>
<dbReference type="InterPro" id="IPR001077">
    <property type="entry name" value="COMT_C"/>
</dbReference>
<dbReference type="Gene3D" id="1.10.10.10">
    <property type="entry name" value="Winged helix-like DNA-binding domain superfamily/Winged helix DNA-binding domain"/>
    <property type="match status" value="1"/>
</dbReference>
<dbReference type="InterPro" id="IPR036388">
    <property type="entry name" value="WH-like_DNA-bd_sf"/>
</dbReference>
<proteinExistence type="inferred from homology"/>
<evidence type="ECO:0000313" key="8">
    <source>
        <dbReference type="EMBL" id="MPA62980.1"/>
    </source>
</evidence>
<evidence type="ECO:0000256" key="3">
    <source>
        <dbReference type="ARBA" id="ARBA00022691"/>
    </source>
</evidence>
<accession>A0A5B7B205</accession>
<dbReference type="InterPro" id="IPR029063">
    <property type="entry name" value="SAM-dependent_MTases_sf"/>
</dbReference>
<dbReference type="Pfam" id="PF00891">
    <property type="entry name" value="Methyltransf_2"/>
    <property type="match status" value="1"/>
</dbReference>
<dbReference type="SUPFAM" id="SSF46785">
    <property type="entry name" value="Winged helix' DNA-binding domain"/>
    <property type="match status" value="1"/>
</dbReference>
<comment type="similarity">
    <text evidence="4">Belongs to the class I-like SAM-binding methyltransferase superfamily. Cation-independent O-methyltransferase family. COMT subfamily.</text>
</comment>
<feature type="active site" description="Proton acceptor" evidence="5">
    <location>
        <position position="260"/>
    </location>
</feature>
<sequence length="358" mass="39390">MESKEEGLDYLSAWGLGGLIATQMVIRAAIELNVFNIISDSGPEAQLSSAEVVSKIPTTNPNAATALDRMLRMLSAKSLLLTSTRPCPTGVERTYGLSMEARTLVTNADGVSFAPTTLLTSERALVESLYMLKNVVLEPECSPIFQKSQGMNFFEYAAKDQRVSRVFNESMACHSKMTLDKVFRVYTGFEEVKELMDVGGGNGTSVGRIVSIYPHIHGINFDLPHVIADALKFPGVEHVAGDMFELLPNAQTILLKSVLHDWDDNQCITIFRNCWKALPANGKVIVIESAIPEESDNDAEFQNVIVMDVFMMVVSGGKERSTAEFDDLAKAAGFAETKIFHIGQGNHVMEFIKRINIE</sequence>